<dbReference type="EMBL" id="CM042036">
    <property type="protein sequence ID" value="KAI3744721.1"/>
    <property type="molecule type" value="Genomic_DNA"/>
</dbReference>
<evidence type="ECO:0000313" key="1">
    <source>
        <dbReference type="EMBL" id="KAI3744721.1"/>
    </source>
</evidence>
<keyword evidence="2" id="KW-1185">Reference proteome</keyword>
<accession>A0ACB9DE16</accession>
<sequence length="155" mass="17475">MSSCADPISTSDAGDETTEHRLAPVSREEIPEAVEPANEPVPKRPRIDLKDWEWMSWTLQAWRDLKENAFEIMAEQEQFDQTLRTTFDRVAVEQRATKAEYRATAAEECAESTMPLEVGCVMLASATVQTGALSHILRQTYCLRVVHVASYVVET</sequence>
<protein>
    <submittedName>
        <fullName evidence="1">Uncharacterized protein</fullName>
    </submittedName>
</protein>
<dbReference type="Proteomes" id="UP001056120">
    <property type="component" value="Linkage Group LG19"/>
</dbReference>
<evidence type="ECO:0000313" key="2">
    <source>
        <dbReference type="Proteomes" id="UP001056120"/>
    </source>
</evidence>
<reference evidence="2" key="1">
    <citation type="journal article" date="2022" name="Mol. Ecol. Resour.">
        <title>The genomes of chicory, endive, great burdock and yacon provide insights into Asteraceae palaeo-polyploidization history and plant inulin production.</title>
        <authorList>
            <person name="Fan W."/>
            <person name="Wang S."/>
            <person name="Wang H."/>
            <person name="Wang A."/>
            <person name="Jiang F."/>
            <person name="Liu H."/>
            <person name="Zhao H."/>
            <person name="Xu D."/>
            <person name="Zhang Y."/>
        </authorList>
    </citation>
    <scope>NUCLEOTIDE SEQUENCE [LARGE SCALE GENOMIC DNA]</scope>
    <source>
        <strain evidence="2">cv. Yunnan</strain>
    </source>
</reference>
<comment type="caution">
    <text evidence="1">The sequence shown here is derived from an EMBL/GenBank/DDBJ whole genome shotgun (WGS) entry which is preliminary data.</text>
</comment>
<reference evidence="1 2" key="2">
    <citation type="journal article" date="2022" name="Mol. Ecol. Resour.">
        <title>The genomes of chicory, endive, great burdock and yacon provide insights into Asteraceae paleo-polyploidization history and plant inulin production.</title>
        <authorList>
            <person name="Fan W."/>
            <person name="Wang S."/>
            <person name="Wang H."/>
            <person name="Wang A."/>
            <person name="Jiang F."/>
            <person name="Liu H."/>
            <person name="Zhao H."/>
            <person name="Xu D."/>
            <person name="Zhang Y."/>
        </authorList>
    </citation>
    <scope>NUCLEOTIDE SEQUENCE [LARGE SCALE GENOMIC DNA]</scope>
    <source>
        <strain evidence="2">cv. Yunnan</strain>
        <tissue evidence="1">Leaves</tissue>
    </source>
</reference>
<organism evidence="1 2">
    <name type="scientific">Smallanthus sonchifolius</name>
    <dbReference type="NCBI Taxonomy" id="185202"/>
    <lineage>
        <taxon>Eukaryota</taxon>
        <taxon>Viridiplantae</taxon>
        <taxon>Streptophyta</taxon>
        <taxon>Embryophyta</taxon>
        <taxon>Tracheophyta</taxon>
        <taxon>Spermatophyta</taxon>
        <taxon>Magnoliopsida</taxon>
        <taxon>eudicotyledons</taxon>
        <taxon>Gunneridae</taxon>
        <taxon>Pentapetalae</taxon>
        <taxon>asterids</taxon>
        <taxon>campanulids</taxon>
        <taxon>Asterales</taxon>
        <taxon>Asteraceae</taxon>
        <taxon>Asteroideae</taxon>
        <taxon>Heliantheae alliance</taxon>
        <taxon>Millerieae</taxon>
        <taxon>Smallanthus</taxon>
    </lineage>
</organism>
<name>A0ACB9DE16_9ASTR</name>
<gene>
    <name evidence="1" type="ORF">L1987_57812</name>
</gene>
<proteinExistence type="predicted"/>